<dbReference type="Gene3D" id="2.130.10.10">
    <property type="entry name" value="YVTN repeat-like/Quinoprotein amine dehydrogenase"/>
    <property type="match status" value="1"/>
</dbReference>
<organism evidence="5 6">
    <name type="scientific">Cymbomonas tetramitiformis</name>
    <dbReference type="NCBI Taxonomy" id="36881"/>
    <lineage>
        <taxon>Eukaryota</taxon>
        <taxon>Viridiplantae</taxon>
        <taxon>Chlorophyta</taxon>
        <taxon>Pyramimonadophyceae</taxon>
        <taxon>Pyramimonadales</taxon>
        <taxon>Pyramimonadaceae</taxon>
        <taxon>Cymbomonas</taxon>
    </lineage>
</organism>
<protein>
    <recommendedName>
        <fullName evidence="4">Photosynthesis system II assembly factor Ycf48/Hcf136-like domain-containing protein</fullName>
    </recommendedName>
</protein>
<proteinExistence type="predicted"/>
<dbReference type="InterPro" id="IPR028203">
    <property type="entry name" value="PSII_CF48-like_dom"/>
</dbReference>
<dbReference type="Proteomes" id="UP001190700">
    <property type="component" value="Unassembled WGS sequence"/>
</dbReference>
<sequence length="167" mass="18244">MKWTDQYTYSSSTLKSVDFVDRSTGWAAGDAGSLLFTADSGLSWQKKDPVPGTGPFDWKSISFASSSVGWLVGNAASILYTTDEGHTWQFQSISFNPPPPPPPPPPSPRPPSPHPYPQPPTSHHLPDLLLGGPFPVYMAILHPPHLTLLPAHLRHLQAHRPPHRPPA</sequence>
<feature type="domain" description="Photosynthesis system II assembly factor Ycf48/Hcf136-like" evidence="4">
    <location>
        <begin position="3"/>
        <end position="93"/>
    </location>
</feature>
<evidence type="ECO:0000256" key="2">
    <source>
        <dbReference type="ARBA" id="ARBA00023276"/>
    </source>
</evidence>
<evidence type="ECO:0000256" key="3">
    <source>
        <dbReference type="SAM" id="MobiDB-lite"/>
    </source>
</evidence>
<keyword evidence="1" id="KW-0602">Photosynthesis</keyword>
<dbReference type="EMBL" id="LGRX02029049">
    <property type="protein sequence ID" value="KAK3247343.1"/>
    <property type="molecule type" value="Genomic_DNA"/>
</dbReference>
<dbReference type="AlphaFoldDB" id="A0AAE0F0J6"/>
<dbReference type="InterPro" id="IPR015943">
    <property type="entry name" value="WD40/YVTN_repeat-like_dom_sf"/>
</dbReference>
<name>A0AAE0F0J6_9CHLO</name>
<dbReference type="GO" id="GO:0015979">
    <property type="term" value="P:photosynthesis"/>
    <property type="evidence" value="ECO:0007669"/>
    <property type="project" value="UniProtKB-KW"/>
</dbReference>
<dbReference type="PANTHER" id="PTHR47199">
    <property type="entry name" value="PHOTOSYSTEM II STABILITY/ASSEMBLY FACTOR HCF136, CHLOROPLASTIC"/>
    <property type="match status" value="1"/>
</dbReference>
<keyword evidence="6" id="KW-1185">Reference proteome</keyword>
<keyword evidence="2" id="KW-0604">Photosystem II</keyword>
<dbReference type="SUPFAM" id="SSF110296">
    <property type="entry name" value="Oligoxyloglucan reducing end-specific cellobiohydrolase"/>
    <property type="match status" value="1"/>
</dbReference>
<dbReference type="PANTHER" id="PTHR47199:SF2">
    <property type="entry name" value="PHOTOSYSTEM II STABILITY_ASSEMBLY FACTOR HCF136, CHLOROPLASTIC"/>
    <property type="match status" value="1"/>
</dbReference>
<evidence type="ECO:0000256" key="1">
    <source>
        <dbReference type="ARBA" id="ARBA00022531"/>
    </source>
</evidence>
<reference evidence="5 6" key="1">
    <citation type="journal article" date="2015" name="Genome Biol. Evol.">
        <title>Comparative Genomics of a Bacterivorous Green Alga Reveals Evolutionary Causalities and Consequences of Phago-Mixotrophic Mode of Nutrition.</title>
        <authorList>
            <person name="Burns J.A."/>
            <person name="Paasch A."/>
            <person name="Narechania A."/>
            <person name="Kim E."/>
        </authorList>
    </citation>
    <scope>NUCLEOTIDE SEQUENCE [LARGE SCALE GENOMIC DNA]</scope>
    <source>
        <strain evidence="5 6">PLY_AMNH</strain>
    </source>
</reference>
<evidence type="ECO:0000313" key="6">
    <source>
        <dbReference type="Proteomes" id="UP001190700"/>
    </source>
</evidence>
<evidence type="ECO:0000259" key="4">
    <source>
        <dbReference type="Pfam" id="PF14870"/>
    </source>
</evidence>
<evidence type="ECO:0000313" key="5">
    <source>
        <dbReference type="EMBL" id="KAK3247343.1"/>
    </source>
</evidence>
<feature type="region of interest" description="Disordered" evidence="3">
    <location>
        <begin position="90"/>
        <end position="125"/>
    </location>
</feature>
<dbReference type="Pfam" id="PF14870">
    <property type="entry name" value="PSII_BNR"/>
    <property type="match status" value="1"/>
</dbReference>
<gene>
    <name evidence="5" type="ORF">CYMTET_43153</name>
</gene>
<dbReference type="GO" id="GO:0009523">
    <property type="term" value="C:photosystem II"/>
    <property type="evidence" value="ECO:0007669"/>
    <property type="project" value="UniProtKB-KW"/>
</dbReference>
<feature type="compositionally biased region" description="Pro residues" evidence="3">
    <location>
        <begin position="96"/>
        <end position="120"/>
    </location>
</feature>
<comment type="caution">
    <text evidence="5">The sequence shown here is derived from an EMBL/GenBank/DDBJ whole genome shotgun (WGS) entry which is preliminary data.</text>
</comment>
<accession>A0AAE0F0J6</accession>